<dbReference type="InterPro" id="IPR019960">
    <property type="entry name" value="T1SS_VCA0849"/>
</dbReference>
<feature type="non-terminal residue" evidence="2">
    <location>
        <position position="1"/>
    </location>
</feature>
<dbReference type="Pfam" id="PF00353">
    <property type="entry name" value="HemolysinCabind"/>
    <property type="match status" value="1"/>
</dbReference>
<keyword evidence="1" id="KW-0106">Calcium</keyword>
<evidence type="ECO:0000313" key="3">
    <source>
        <dbReference type="Proteomes" id="UP001442468"/>
    </source>
</evidence>
<evidence type="ECO:0000313" key="2">
    <source>
        <dbReference type="EMBL" id="MEQ6917661.1"/>
    </source>
</evidence>
<dbReference type="RefSeq" id="WP_349761912.1">
    <property type="nucleotide sequence ID" value="NZ_JBEGCJ010000003.1"/>
</dbReference>
<dbReference type="InterPro" id="IPR001343">
    <property type="entry name" value="Hemolysn_Ca-bd"/>
</dbReference>
<dbReference type="NCBIfam" id="TIGR03661">
    <property type="entry name" value="T1SS_VCA0849"/>
    <property type="match status" value="1"/>
</dbReference>
<accession>A0ABV1NF47</accession>
<organism evidence="2 3">
    <name type="scientific">Halomonas aquatica</name>
    <dbReference type="NCBI Taxonomy" id="3151123"/>
    <lineage>
        <taxon>Bacteria</taxon>
        <taxon>Pseudomonadati</taxon>
        <taxon>Pseudomonadota</taxon>
        <taxon>Gammaproteobacteria</taxon>
        <taxon>Oceanospirillales</taxon>
        <taxon>Halomonadaceae</taxon>
        <taxon>Halomonas</taxon>
    </lineage>
</organism>
<dbReference type="EMBL" id="JBEGCJ010000003">
    <property type="protein sequence ID" value="MEQ6917661.1"/>
    <property type="molecule type" value="Genomic_DNA"/>
</dbReference>
<keyword evidence="3" id="KW-1185">Reference proteome</keyword>
<proteinExistence type="predicted"/>
<name>A0ABV1NF47_9GAMM</name>
<comment type="caution">
    <text evidence="2">The sequence shown here is derived from an EMBL/GenBank/DDBJ whole genome shotgun (WGS) entry which is preliminary data.</text>
</comment>
<reference evidence="2 3" key="1">
    <citation type="submission" date="2024-05" db="EMBL/GenBank/DDBJ databases">
        <title>Halomonas sp. SSM6 16S ribosomal RNA gene Genome sequencing and assembly.</title>
        <authorList>
            <person name="Yook S."/>
        </authorList>
    </citation>
    <scope>NUCLEOTIDE SEQUENCE [LARGE SCALE GENOMIC DNA]</scope>
    <source>
        <strain evidence="2 3">SSM6</strain>
    </source>
</reference>
<dbReference type="InterPro" id="IPR011049">
    <property type="entry name" value="Serralysin-like_metalloprot_C"/>
</dbReference>
<gene>
    <name evidence="2" type="ORF">ABE960_09020</name>
</gene>
<dbReference type="Proteomes" id="UP001442468">
    <property type="component" value="Unassembled WGS sequence"/>
</dbReference>
<sequence length="492" mass="51411">GLVTLSATATAVDSDNDTATTTVSVDLGGNVSFDDDVPTITTSNLAIANLAGIYSGVLDFDVGADAQSFLDSFGDGSLVWNNQPDGDGFELVYDGNNTFIAQTTGDNSEEFFKLTILSDGTYDFELVNPKPVTETQVPQLLQGITGGSGLESYTFDSGLFGGLFSLVLTGLIDDAPSTLTISSTQLGVADNVVHGGDVLKFDVEKTTAGDDSNASISNLTLTLGATAGLKSEDVVTFNVFYEGAPSETINVIVGPQLGTGDNKYHEVTINLDPAKEVDYLSIQSSDDSVQFKISGVALGYSTQEFPDDYELEFSLTGTDSDNDGASTDFSVLVKTEDDGAYTITGTPGNDVIYGTPGNDVLEGISGADTFVWNLNDEGTSTDPAEDTVTDFTSAEGDVLNIADLLEGEDAGNIDSYIVAKEGAGNLLLYIKHDGGADGAVAIDSDGTNADQVITLVDKGFDSWIDPATEAPFDNGEDLIQHLIATGQINIDQ</sequence>
<protein>
    <submittedName>
        <fullName evidence="2">Type I secretion C-terminal target domain-containing protein</fullName>
    </submittedName>
</protein>
<evidence type="ECO:0000256" key="1">
    <source>
        <dbReference type="ARBA" id="ARBA00022837"/>
    </source>
</evidence>
<dbReference type="Gene3D" id="2.150.10.10">
    <property type="entry name" value="Serralysin-like metalloprotease, C-terminal"/>
    <property type="match status" value="1"/>
</dbReference>